<organism evidence="2">
    <name type="scientific">Vecturithrix granuli</name>
    <dbReference type="NCBI Taxonomy" id="1499967"/>
    <lineage>
        <taxon>Bacteria</taxon>
        <taxon>Candidatus Moduliflexota</taxon>
        <taxon>Candidatus Vecturitrichia</taxon>
        <taxon>Candidatus Vecturitrichales</taxon>
        <taxon>Candidatus Vecturitrichaceae</taxon>
        <taxon>Candidatus Vecturithrix</taxon>
    </lineage>
</organism>
<feature type="compositionally biased region" description="Pro residues" evidence="1">
    <location>
        <begin position="16"/>
        <end position="26"/>
    </location>
</feature>
<evidence type="ECO:0000256" key="1">
    <source>
        <dbReference type="SAM" id="MobiDB-lite"/>
    </source>
</evidence>
<proteinExistence type="predicted"/>
<protein>
    <submittedName>
        <fullName evidence="2">Uncharacterized protein</fullName>
    </submittedName>
</protein>
<evidence type="ECO:0000313" key="3">
    <source>
        <dbReference type="Proteomes" id="UP000030661"/>
    </source>
</evidence>
<dbReference type="AlphaFoldDB" id="A0A081C9F7"/>
<sequence length="44" mass="4391">MVAQGVSPGAENPTCVPSPPRVPPPLEAAEHGEGRGGTRLVSQG</sequence>
<dbReference type="EMBL" id="DF820477">
    <property type="protein sequence ID" value="GAK61212.1"/>
    <property type="molecule type" value="Genomic_DNA"/>
</dbReference>
<dbReference type="HOGENOM" id="CLU_3212838_0_0_0"/>
<reference evidence="2" key="1">
    <citation type="journal article" date="2015" name="PeerJ">
        <title>First genomic representation of candidate bacterial phylum KSB3 points to enhanced environmental sensing as a trigger of wastewater bulking.</title>
        <authorList>
            <person name="Sekiguchi Y."/>
            <person name="Ohashi A."/>
            <person name="Parks D.H."/>
            <person name="Yamauchi T."/>
            <person name="Tyson G.W."/>
            <person name="Hugenholtz P."/>
        </authorList>
    </citation>
    <scope>NUCLEOTIDE SEQUENCE [LARGE SCALE GENOMIC DNA]</scope>
</reference>
<gene>
    <name evidence="2" type="ORF">U27_01111</name>
</gene>
<feature type="region of interest" description="Disordered" evidence="1">
    <location>
        <begin position="1"/>
        <end position="44"/>
    </location>
</feature>
<dbReference type="Proteomes" id="UP000030661">
    <property type="component" value="Unassembled WGS sequence"/>
</dbReference>
<name>A0A081C9F7_VECG1</name>
<accession>A0A081C9F7</accession>
<evidence type="ECO:0000313" key="2">
    <source>
        <dbReference type="EMBL" id="GAK61212.1"/>
    </source>
</evidence>
<keyword evidence="3" id="KW-1185">Reference proteome</keyword>